<keyword evidence="8" id="KW-0249">Electron transport</keyword>
<keyword evidence="7" id="KW-0479">Metal-binding</keyword>
<feature type="transmembrane region" description="Helical" evidence="12">
    <location>
        <begin position="62"/>
        <end position="81"/>
    </location>
</feature>
<evidence type="ECO:0000256" key="9">
    <source>
        <dbReference type="ARBA" id="ARBA00022989"/>
    </source>
</evidence>
<accession>A0A1G6PG09</accession>
<evidence type="ECO:0000256" key="12">
    <source>
        <dbReference type="SAM" id="Phobius"/>
    </source>
</evidence>
<keyword evidence="6 12" id="KW-0812">Transmembrane</keyword>
<evidence type="ECO:0000256" key="4">
    <source>
        <dbReference type="ARBA" id="ARBA00022475"/>
    </source>
</evidence>
<feature type="transmembrane region" description="Helical" evidence="12">
    <location>
        <begin position="20"/>
        <end position="42"/>
    </location>
</feature>
<dbReference type="InterPro" id="IPR051542">
    <property type="entry name" value="Hydrogenase_cytochrome"/>
</dbReference>
<evidence type="ECO:0000256" key="7">
    <source>
        <dbReference type="ARBA" id="ARBA00022723"/>
    </source>
</evidence>
<dbReference type="Pfam" id="PF01292">
    <property type="entry name" value="Ni_hydr_CYTB"/>
    <property type="match status" value="1"/>
</dbReference>
<dbReference type="InterPro" id="IPR016174">
    <property type="entry name" value="Di-haem_cyt_TM"/>
</dbReference>
<dbReference type="AlphaFoldDB" id="A0A1G6PG09"/>
<keyword evidence="10" id="KW-0408">Iron</keyword>
<comment type="similarity">
    <text evidence="2">Belongs to the HupC/HyaC/HydC family.</text>
</comment>
<reference evidence="15" key="1">
    <citation type="submission" date="2016-10" db="EMBL/GenBank/DDBJ databases">
        <authorList>
            <person name="Varghese N."/>
            <person name="Submissions S."/>
        </authorList>
    </citation>
    <scope>NUCLEOTIDE SEQUENCE [LARGE SCALE GENOMIC DNA]</scope>
    <source>
        <strain evidence="15">DSM 8415</strain>
    </source>
</reference>
<dbReference type="PRINTS" id="PR00161">
    <property type="entry name" value="NIHGNASECYTB"/>
</dbReference>
<gene>
    <name evidence="14" type="ORF">SAMN05660835_01361</name>
</gene>
<comment type="subcellular location">
    <subcellularLocation>
        <location evidence="1">Cell membrane</location>
        <topology evidence="1">Multi-pass membrane protein</topology>
    </subcellularLocation>
</comment>
<keyword evidence="15" id="KW-1185">Reference proteome</keyword>
<evidence type="ECO:0000256" key="10">
    <source>
        <dbReference type="ARBA" id="ARBA00023004"/>
    </source>
</evidence>
<dbReference type="Proteomes" id="UP000199411">
    <property type="component" value="Unassembled WGS sequence"/>
</dbReference>
<evidence type="ECO:0000256" key="2">
    <source>
        <dbReference type="ARBA" id="ARBA00008622"/>
    </source>
</evidence>
<dbReference type="GO" id="GO:0005506">
    <property type="term" value="F:iron ion binding"/>
    <property type="evidence" value="ECO:0007669"/>
    <property type="project" value="InterPro"/>
</dbReference>
<dbReference type="InterPro" id="IPR011577">
    <property type="entry name" value="Cyt_b561_bac/Ni-Hgenase"/>
</dbReference>
<dbReference type="SUPFAM" id="SSF81342">
    <property type="entry name" value="Transmembrane di-heme cytochromes"/>
    <property type="match status" value="1"/>
</dbReference>
<evidence type="ECO:0000256" key="11">
    <source>
        <dbReference type="ARBA" id="ARBA00023136"/>
    </source>
</evidence>
<evidence type="ECO:0000256" key="5">
    <source>
        <dbReference type="ARBA" id="ARBA00022617"/>
    </source>
</evidence>
<dbReference type="GO" id="GO:0009055">
    <property type="term" value="F:electron transfer activity"/>
    <property type="evidence" value="ECO:0007669"/>
    <property type="project" value="InterPro"/>
</dbReference>
<evidence type="ECO:0000256" key="6">
    <source>
        <dbReference type="ARBA" id="ARBA00022692"/>
    </source>
</evidence>
<evidence type="ECO:0000313" key="14">
    <source>
        <dbReference type="EMBL" id="SDC78931.1"/>
    </source>
</evidence>
<dbReference type="NCBIfam" id="TIGR02125">
    <property type="entry name" value="CytB-hydogenase"/>
    <property type="match status" value="1"/>
</dbReference>
<evidence type="ECO:0000256" key="1">
    <source>
        <dbReference type="ARBA" id="ARBA00004651"/>
    </source>
</evidence>
<keyword evidence="4" id="KW-1003">Cell membrane</keyword>
<keyword evidence="9 12" id="KW-1133">Transmembrane helix</keyword>
<feature type="transmembrane region" description="Helical" evidence="12">
    <location>
        <begin position="187"/>
        <end position="204"/>
    </location>
</feature>
<keyword evidence="3" id="KW-0813">Transport</keyword>
<evidence type="ECO:0000259" key="13">
    <source>
        <dbReference type="Pfam" id="PF01292"/>
    </source>
</evidence>
<dbReference type="OrthoDB" id="197262at2"/>
<feature type="domain" description="Cytochrome b561 bacterial/Ni-hydrogenase" evidence="13">
    <location>
        <begin position="10"/>
        <end position="221"/>
    </location>
</feature>
<dbReference type="PANTHER" id="PTHR30485:SF0">
    <property type="entry name" value="NI_FE-HYDROGENASE 1 B-TYPE CYTOCHROME SUBUNIT-RELATED"/>
    <property type="match status" value="1"/>
</dbReference>
<dbReference type="GO" id="GO:0005886">
    <property type="term" value="C:plasma membrane"/>
    <property type="evidence" value="ECO:0007669"/>
    <property type="project" value="UniProtKB-SubCell"/>
</dbReference>
<protein>
    <submittedName>
        <fullName evidence="14">Ni/Fe-hydrogenase 1 B-type cytochrome subunit</fullName>
    </submittedName>
</protein>
<keyword evidence="11 12" id="KW-0472">Membrane</keyword>
<evidence type="ECO:0000256" key="8">
    <source>
        <dbReference type="ARBA" id="ARBA00022982"/>
    </source>
</evidence>
<dbReference type="GO" id="GO:0022904">
    <property type="term" value="P:respiratory electron transport chain"/>
    <property type="evidence" value="ECO:0007669"/>
    <property type="project" value="InterPro"/>
</dbReference>
<organism evidence="14 15">
    <name type="scientific">Desulfurella multipotens</name>
    <dbReference type="NCBI Taxonomy" id="79269"/>
    <lineage>
        <taxon>Bacteria</taxon>
        <taxon>Pseudomonadati</taxon>
        <taxon>Campylobacterota</taxon>
        <taxon>Desulfurellia</taxon>
        <taxon>Desulfurellales</taxon>
        <taxon>Desulfurellaceae</taxon>
        <taxon>Desulfurella</taxon>
    </lineage>
</organism>
<dbReference type="RefSeq" id="WP_092129143.1">
    <property type="nucleotide sequence ID" value="NZ_FMYU01000009.1"/>
</dbReference>
<name>A0A1G6PG09_9BACT</name>
<evidence type="ECO:0000313" key="15">
    <source>
        <dbReference type="Proteomes" id="UP000199411"/>
    </source>
</evidence>
<sequence length="227" mass="27049">MDSQVKMHYRWTVARRLIHWTTFICIAVLTFTGFYIADPFWFIYSPGTREAYNTFAMADVRFIHFTFGFIFMFAIIMRLYYAFLSRYDADWKSLLFEWFNIKEWKTVLSYYITFKPYGVPIKSKYNPLQSLFYFLFIIACIFQVISGLVMFTMGQNSIRGMSFMQTVLYWFVSLMGGYAHVYDLHRLLTWFFIVFFIGHVYMILAHDVGDKKGTVSSMISGYEAEKE</sequence>
<proteinExistence type="inferred from homology"/>
<dbReference type="GO" id="GO:0020037">
    <property type="term" value="F:heme binding"/>
    <property type="evidence" value="ECO:0007669"/>
    <property type="project" value="TreeGrafter"/>
</dbReference>
<dbReference type="InterPro" id="IPR000516">
    <property type="entry name" value="Ni-dep_Hydgase_cyt-B"/>
</dbReference>
<dbReference type="Gene3D" id="1.20.950.20">
    <property type="entry name" value="Transmembrane di-heme cytochromes, Chain C"/>
    <property type="match status" value="1"/>
</dbReference>
<evidence type="ECO:0000256" key="3">
    <source>
        <dbReference type="ARBA" id="ARBA00022448"/>
    </source>
</evidence>
<keyword evidence="5" id="KW-0349">Heme</keyword>
<dbReference type="PANTHER" id="PTHR30485">
    <property type="entry name" value="NI/FE-HYDROGENASE 1 B-TYPE CYTOCHROME SUBUNIT"/>
    <property type="match status" value="1"/>
</dbReference>
<feature type="transmembrane region" description="Helical" evidence="12">
    <location>
        <begin position="132"/>
        <end position="151"/>
    </location>
</feature>
<feature type="transmembrane region" description="Helical" evidence="12">
    <location>
        <begin position="163"/>
        <end position="181"/>
    </location>
</feature>
<dbReference type="EMBL" id="FMYU01000009">
    <property type="protein sequence ID" value="SDC78931.1"/>
    <property type="molecule type" value="Genomic_DNA"/>
</dbReference>